<proteinExistence type="predicted"/>
<evidence type="ECO:0008006" key="3">
    <source>
        <dbReference type="Google" id="ProtNLM"/>
    </source>
</evidence>
<reference evidence="2" key="1">
    <citation type="submission" date="2021-01" db="EMBL/GenBank/DDBJ databases">
        <authorList>
            <person name="Corre E."/>
            <person name="Pelletier E."/>
            <person name="Niang G."/>
            <person name="Scheremetjew M."/>
            <person name="Finn R."/>
            <person name="Kale V."/>
            <person name="Holt S."/>
            <person name="Cochrane G."/>
            <person name="Meng A."/>
            <person name="Brown T."/>
            <person name="Cohen L."/>
        </authorList>
    </citation>
    <scope>NUCLEOTIDE SEQUENCE</scope>
    <source>
        <strain evidence="2">10249 10 AB</strain>
    </source>
</reference>
<protein>
    <recommendedName>
        <fullName evidence="3">ShKT domain-containing protein</fullName>
    </recommendedName>
</protein>
<keyword evidence="1" id="KW-0732">Signal</keyword>
<evidence type="ECO:0000313" key="2">
    <source>
        <dbReference type="EMBL" id="CAE0730426.1"/>
    </source>
</evidence>
<organism evidence="2">
    <name type="scientific">Pseudo-nitzschia australis</name>
    <dbReference type="NCBI Taxonomy" id="44445"/>
    <lineage>
        <taxon>Eukaryota</taxon>
        <taxon>Sar</taxon>
        <taxon>Stramenopiles</taxon>
        <taxon>Ochrophyta</taxon>
        <taxon>Bacillariophyta</taxon>
        <taxon>Bacillariophyceae</taxon>
        <taxon>Bacillariophycidae</taxon>
        <taxon>Bacillariales</taxon>
        <taxon>Bacillariaceae</taxon>
        <taxon>Pseudo-nitzschia</taxon>
    </lineage>
</organism>
<evidence type="ECO:0000256" key="1">
    <source>
        <dbReference type="SAM" id="SignalP"/>
    </source>
</evidence>
<feature type="signal peptide" evidence="1">
    <location>
        <begin position="1"/>
        <end position="27"/>
    </location>
</feature>
<name>A0A7S4ERB3_9STRA</name>
<feature type="chain" id="PRO_5030740721" description="ShKT domain-containing protein" evidence="1">
    <location>
        <begin position="28"/>
        <end position="286"/>
    </location>
</feature>
<dbReference type="EMBL" id="HBIX01035466">
    <property type="protein sequence ID" value="CAE0730426.1"/>
    <property type="molecule type" value="Transcribed_RNA"/>
</dbReference>
<dbReference type="AlphaFoldDB" id="A0A7S4ERB3"/>
<gene>
    <name evidence="2" type="ORF">PAUS00366_LOCUS23212</name>
</gene>
<accession>A0A7S4ERB3</accession>
<sequence length="286" mass="31602">MVPNPLHIIVSTLIVASICVDFIVVDAQVEFDSFDGRIGKGSSSWFESKRWKGLGRVPTLNDSVWIDESNTYAAIDDKSLTARVMELIVGRSSSSNSLGSVQLDLLKDTKLLVQQDMTIGEKNGSDGAVYAQDGSKISVGGVLTVGSQGNGILVLSGSAKIQAKNLKVRNKNQNSGSRIVMGDESQLVIKGDKRRAVNRMISNGLIVTELMESRMFKVGKKRGNTLVIVKVKNDEEPSCENRKLKYKGKKKKNCVWVKKKKGRRCDLTWKNEFLRDWCPKSCNTLC</sequence>